<dbReference type="Gene3D" id="2.60.120.560">
    <property type="entry name" value="Exo-inulinase, domain 1"/>
    <property type="match status" value="1"/>
</dbReference>
<organism evidence="1 2">
    <name type="scientific">Oxynema aestuarii AP17</name>
    <dbReference type="NCBI Taxonomy" id="2064643"/>
    <lineage>
        <taxon>Bacteria</taxon>
        <taxon>Bacillati</taxon>
        <taxon>Cyanobacteriota</taxon>
        <taxon>Cyanophyceae</taxon>
        <taxon>Oscillatoriophycideae</taxon>
        <taxon>Oscillatoriales</taxon>
        <taxon>Oscillatoriaceae</taxon>
        <taxon>Oxynema</taxon>
        <taxon>Oxynema aestuarii</taxon>
    </lineage>
</organism>
<protein>
    <submittedName>
        <fullName evidence="1">Nucleotide-binding protein</fullName>
    </submittedName>
</protein>
<reference evidence="1 2" key="1">
    <citation type="submission" date="2020-04" db="EMBL/GenBank/DDBJ databases">
        <authorList>
            <person name="Basu S."/>
            <person name="Maruthanayagam V."/>
            <person name="Chakraborty S."/>
            <person name="Pramanik A."/>
            <person name="Mukherjee J."/>
            <person name="Brink B."/>
        </authorList>
    </citation>
    <scope>NUCLEOTIDE SEQUENCE [LARGE SCALE GENOMIC DNA]</scope>
    <source>
        <strain evidence="1 2">AP17</strain>
    </source>
</reference>
<accession>A0A6H1U5X3</accession>
<keyword evidence="2" id="KW-1185">Reference proteome</keyword>
<dbReference type="AlphaFoldDB" id="A0A6H1U5X3"/>
<evidence type="ECO:0000313" key="2">
    <source>
        <dbReference type="Proteomes" id="UP000500857"/>
    </source>
</evidence>
<dbReference type="EMBL" id="CP051167">
    <property type="protein sequence ID" value="QIZ73826.1"/>
    <property type="molecule type" value="Genomic_DNA"/>
</dbReference>
<sequence>MGDRAATDSFTDCRPSGKVIGTLSPGGVRRLGADVEKRIGIDNGALRLQPLITPGWGKQGIAYGPYPRRNGLTFVAFVLNGHNTSESSLLETLRQRLRRWWLGSEAENPHKRLWRWLTSSHKRGMFRRLLTWIRSTPRFSKYVPLPRIEENFAIGWFPSAIPGNPPMEGNAAIVRATGADNGELLVRVGDRCAPLFQGLQNLQIYYAIVLRERGAAYYAASLPQARGLGSYPEMRPLAIDPFDRTPNLYAAIYQSVLGQIGFRVDTRVYGVQVQSVPEFEQWYGSARGADRLVGEGELDGSPAEIGGDWSVCTGACQRTPTGTIAVAADSLALLDPQVPCGLLHTEIATGARPGTSALVWRARDRENFWALWLSGDRWEVGIREGGLWHPVARSDRPVLTSNTVHSVQILDDGDRFQALLDGQPLFDGDLGDRRGSDATGIGIGFLDPHGNQFRALEAHPRSVAIPASQDLGAPWMATGSELILADEFEGEPLELSQTQTAIGGQSWRLEMGRGAIERTGNGSARVRATAQQPNCDRTAYTLPWAFPELADVQVEITPPGSDRGQGENGRAGLIFWQDADNYIIVSTWLEDGYGGASISSFFHLDGFEELYDAVWTNVGKRVYWGIPYTLRVVFDGNNYLTFVNEEPVLYRALSDVYPRISRLSIHRVGIVANWEWGNDTGSYFKHFTAKANTHGVNGGQR</sequence>
<gene>
    <name evidence="1" type="ORF">HCG48_18970</name>
</gene>
<evidence type="ECO:0000313" key="1">
    <source>
        <dbReference type="EMBL" id="QIZ73826.1"/>
    </source>
</evidence>
<dbReference type="Proteomes" id="UP000500857">
    <property type="component" value="Chromosome"/>
</dbReference>
<dbReference type="KEGG" id="oxy:HCG48_18970"/>
<name>A0A6H1U5X3_9CYAN</name>
<proteinExistence type="predicted"/>